<dbReference type="Gene3D" id="3.40.50.1820">
    <property type="entry name" value="alpha/beta hydrolase"/>
    <property type="match status" value="1"/>
</dbReference>
<protein>
    <recommendedName>
        <fullName evidence="3">Partial AB-hydrolase lipase domain-containing protein</fullName>
    </recommendedName>
</protein>
<evidence type="ECO:0000256" key="1">
    <source>
        <dbReference type="SAM" id="SignalP"/>
    </source>
</evidence>
<dbReference type="AlphaFoldDB" id="A0A1X7TU87"/>
<dbReference type="InParanoid" id="A0A1X7TU87"/>
<name>A0A1X7TU87_AMPQE</name>
<reference evidence="2" key="1">
    <citation type="submission" date="2017-05" db="UniProtKB">
        <authorList>
            <consortium name="EnsemblMetazoa"/>
        </authorList>
    </citation>
    <scope>IDENTIFICATION</scope>
</reference>
<dbReference type="SUPFAM" id="SSF53474">
    <property type="entry name" value="alpha/beta-Hydrolases"/>
    <property type="match status" value="1"/>
</dbReference>
<feature type="chain" id="PRO_5012891823" description="Partial AB-hydrolase lipase domain-containing protein" evidence="1">
    <location>
        <begin position="24"/>
        <end position="559"/>
    </location>
</feature>
<feature type="signal peptide" evidence="1">
    <location>
        <begin position="1"/>
        <end position="23"/>
    </location>
</feature>
<keyword evidence="1" id="KW-0732">Signal</keyword>
<dbReference type="InterPro" id="IPR029058">
    <property type="entry name" value="AB_hydrolase_fold"/>
</dbReference>
<accession>A0A1X7TU87</accession>
<evidence type="ECO:0000313" key="2">
    <source>
        <dbReference type="EnsemblMetazoa" id="Aqu2.1.18464_001"/>
    </source>
</evidence>
<dbReference type="EnsemblMetazoa" id="Aqu2.1.18464_001">
    <property type="protein sequence ID" value="Aqu2.1.18464_001"/>
    <property type="gene ID" value="Aqu2.1.18464"/>
</dbReference>
<organism evidence="2">
    <name type="scientific">Amphimedon queenslandica</name>
    <name type="common">Sponge</name>
    <dbReference type="NCBI Taxonomy" id="400682"/>
    <lineage>
        <taxon>Eukaryota</taxon>
        <taxon>Metazoa</taxon>
        <taxon>Porifera</taxon>
        <taxon>Demospongiae</taxon>
        <taxon>Heteroscleromorpha</taxon>
        <taxon>Haplosclerida</taxon>
        <taxon>Niphatidae</taxon>
        <taxon>Amphimedon</taxon>
    </lineage>
</organism>
<evidence type="ECO:0008006" key="3">
    <source>
        <dbReference type="Google" id="ProtNLM"/>
    </source>
</evidence>
<sequence length="559" mass="62834">MATPNTKIVLLYSLFLLLSLAAAQERGPCDPLVPQYCMLPFPNSYYTRQWPVGANGTHTGLKVNIPTSGTPMDTLGRYIHTEHWNTLDGFSLFPSIITYFPDLSSSNLPPHWDIQRSLSLDSPTLIYNINKKELVPHFAESKNGSLIEPSYAFKLLRDGIITHNYDIEYRRTYFNEIFDLLNDKYGIKRSDIQLLWDFPTASTQSLTDRLVFMRDDAINRVEATPPSLNIVNYTDNYSDQIFRYIYAETSVPDYLSSPLPGSHLIIDSETGLPVYQRNSALSFIVLIPHSVSNGSVTNPSLVQFGHGLFGDKTEVEHDYLQKQANTNGYILFSCTLWGLANYDIPSIVLELILQDISNFRVLPDRLGQGVVNELVLMRLMKGAYSSHPLLLVNGRRVIDQRRVHYYGLSLGGIMGVVYMALTNDVERGVLGVAGGSFGLILPRSIDFTNNFVFIRGLYPDPVDFIIMMSMINMIWARGGPNGFMSHITNNTLHNTIEHQILYQYALGDAQGNVPPDASTDTHEIPRRTKLAQQQFDSFIKSGLIINYCNGPCTDCTEPS</sequence>
<dbReference type="OrthoDB" id="189551at2759"/>
<dbReference type="eggNOG" id="ENOG502RDTX">
    <property type="taxonomic scope" value="Eukaryota"/>
</dbReference>
<proteinExistence type="predicted"/>